<dbReference type="OrthoDB" id="6628242at2759"/>
<accession>A0A6G0TK75</accession>
<name>A0A6G0TK75_APHGL</name>
<dbReference type="Proteomes" id="UP000475862">
    <property type="component" value="Unassembled WGS sequence"/>
</dbReference>
<keyword evidence="2" id="KW-1185">Reference proteome</keyword>
<dbReference type="PANTHER" id="PTHR45749">
    <property type="match status" value="1"/>
</dbReference>
<dbReference type="AlphaFoldDB" id="A0A6G0TK75"/>
<sequence length="207" mass="23932">MLRRFSVETEYWQEVFKRVISVIKFLASRGLPFRGDKEVFGVNNNGNYLGILELISEQDPFIRNHIEMHGNKDCMGQSYDDAANMSDNGSTDRWKILTERLEKNSKNQLSVLKSSSITQWSSRFDACYALIKNYNTIINVLEFICDSNIENGDTRQDVKILFKSILKKETGYLAILWNDILERTNKTSIELQSKMIDPLKAFNLLIS</sequence>
<evidence type="ECO:0000313" key="2">
    <source>
        <dbReference type="Proteomes" id="UP000475862"/>
    </source>
</evidence>
<protein>
    <submittedName>
        <fullName evidence="1">Uncharacterized protein</fullName>
    </submittedName>
</protein>
<dbReference type="PANTHER" id="PTHR45749:SF23">
    <property type="entry name" value="ZINC FINGER MYM-TYPE PROTEIN 1-LIKE"/>
    <property type="match status" value="1"/>
</dbReference>
<comment type="caution">
    <text evidence="1">The sequence shown here is derived from an EMBL/GenBank/DDBJ whole genome shotgun (WGS) entry which is preliminary data.</text>
</comment>
<organism evidence="1 2">
    <name type="scientific">Aphis glycines</name>
    <name type="common">Soybean aphid</name>
    <dbReference type="NCBI Taxonomy" id="307491"/>
    <lineage>
        <taxon>Eukaryota</taxon>
        <taxon>Metazoa</taxon>
        <taxon>Ecdysozoa</taxon>
        <taxon>Arthropoda</taxon>
        <taxon>Hexapoda</taxon>
        <taxon>Insecta</taxon>
        <taxon>Pterygota</taxon>
        <taxon>Neoptera</taxon>
        <taxon>Paraneoptera</taxon>
        <taxon>Hemiptera</taxon>
        <taxon>Sternorrhyncha</taxon>
        <taxon>Aphidomorpha</taxon>
        <taxon>Aphidoidea</taxon>
        <taxon>Aphididae</taxon>
        <taxon>Aphidini</taxon>
        <taxon>Aphis</taxon>
        <taxon>Aphis</taxon>
    </lineage>
</organism>
<evidence type="ECO:0000313" key="1">
    <source>
        <dbReference type="EMBL" id="KAE9533965.1"/>
    </source>
</evidence>
<proteinExistence type="predicted"/>
<gene>
    <name evidence="1" type="ORF">AGLY_008701</name>
</gene>
<reference evidence="1 2" key="1">
    <citation type="submission" date="2019-08" db="EMBL/GenBank/DDBJ databases">
        <title>The genome of the soybean aphid Biotype 1, its phylome, world population structure and adaptation to the North American continent.</title>
        <authorList>
            <person name="Giordano R."/>
            <person name="Donthu R.K."/>
            <person name="Hernandez A.G."/>
            <person name="Wright C.L."/>
            <person name="Zimin A.V."/>
        </authorList>
    </citation>
    <scope>NUCLEOTIDE SEQUENCE [LARGE SCALE GENOMIC DNA]</scope>
    <source>
        <tissue evidence="1">Whole aphids</tissue>
    </source>
</reference>
<dbReference type="EMBL" id="VYZN01000030">
    <property type="protein sequence ID" value="KAE9533965.1"/>
    <property type="molecule type" value="Genomic_DNA"/>
</dbReference>